<evidence type="ECO:0000313" key="2">
    <source>
        <dbReference type="Proteomes" id="UP000030710"/>
    </source>
</evidence>
<sequence>MFGLIIDTNDTALSSTDPQVNFLKSDSVVCDKVSEVVEADVVSAIDDRIQATLTWVIGPFSIYNLPHPVAWLTSHDRGQHWMTFDYKYTLVI</sequence>
<dbReference type="EMBL" id="KE356561">
    <property type="protein sequence ID" value="ERG94407.1"/>
    <property type="molecule type" value="Genomic_DNA"/>
</dbReference>
<dbReference type="Proteomes" id="UP000030710">
    <property type="component" value="Unassembled WGS sequence"/>
</dbReference>
<accession>U1PL50</accession>
<dbReference type="HOGENOM" id="CLU_2406311_0_0_2"/>
<name>U1PL50_9EURY</name>
<dbReference type="STRING" id="1238425.J07HQW2_00841"/>
<dbReference type="AlphaFoldDB" id="U1PL50"/>
<organism evidence="1 2">
    <name type="scientific">Haloquadratum walsbyi J07HQW2</name>
    <dbReference type="NCBI Taxonomy" id="1238425"/>
    <lineage>
        <taxon>Archaea</taxon>
        <taxon>Methanobacteriati</taxon>
        <taxon>Methanobacteriota</taxon>
        <taxon>Stenosarchaea group</taxon>
        <taxon>Halobacteria</taxon>
        <taxon>Halobacteriales</taxon>
        <taxon>Haloferacaceae</taxon>
        <taxon>Haloquadratum</taxon>
    </lineage>
</organism>
<evidence type="ECO:0000313" key="1">
    <source>
        <dbReference type="EMBL" id="ERG94407.1"/>
    </source>
</evidence>
<reference evidence="1 2" key="1">
    <citation type="journal article" date="2013" name="PLoS ONE">
        <title>Assembly-driven community genomics of a hypersaline microbial ecosystem.</title>
        <authorList>
            <person name="Podell S."/>
            <person name="Ugalde J.A."/>
            <person name="Narasingarao P."/>
            <person name="Banfield J.F."/>
            <person name="Heidelberg K.B."/>
            <person name="Allen E.E."/>
        </authorList>
    </citation>
    <scope>NUCLEOTIDE SEQUENCE [LARGE SCALE GENOMIC DNA]</scope>
    <source>
        <strain evidence="2">J07HQW2</strain>
    </source>
</reference>
<proteinExistence type="predicted"/>
<protein>
    <submittedName>
        <fullName evidence="1">Uncharacterized protein</fullName>
    </submittedName>
</protein>
<gene>
    <name evidence="1" type="ORF">J07HQW2_00841</name>
</gene>